<dbReference type="SMART" id="SM00563">
    <property type="entry name" value="PlsC"/>
    <property type="match status" value="1"/>
</dbReference>
<dbReference type="CDD" id="cd07989">
    <property type="entry name" value="LPLAT_AGPAT-like"/>
    <property type="match status" value="1"/>
</dbReference>
<dbReference type="PANTHER" id="PTHR10434:SF11">
    <property type="entry name" value="1-ACYL-SN-GLYCEROL-3-PHOSPHATE ACYLTRANSFERASE"/>
    <property type="match status" value="1"/>
</dbReference>
<reference evidence="4 5" key="1">
    <citation type="submission" date="2015-09" db="EMBL/GenBank/DDBJ databases">
        <title>Draft genome sequence of a Caloramator mitchellensis, a moderate thermophile from the Great Artesian Basin of Australia.</title>
        <authorList>
            <person name="Patel B.K."/>
        </authorList>
    </citation>
    <scope>NUCLEOTIDE SEQUENCE [LARGE SCALE GENOMIC DNA]</scope>
    <source>
        <strain evidence="4 5">VF08</strain>
    </source>
</reference>
<evidence type="ECO:0000259" key="3">
    <source>
        <dbReference type="SMART" id="SM00563"/>
    </source>
</evidence>
<protein>
    <submittedName>
        <fullName evidence="4">1-acyl-sn-glycerol-3-phosphate acyltransferase</fullName>
        <ecNumber evidence="4">2.3.1.-</ecNumber>
    </submittedName>
</protein>
<dbReference type="AlphaFoldDB" id="A0A0R3K2T0"/>
<name>A0A0R3K2T0_CALMK</name>
<dbReference type="Proteomes" id="UP000052015">
    <property type="component" value="Unassembled WGS sequence"/>
</dbReference>
<comment type="caution">
    <text evidence="4">The sequence shown here is derived from an EMBL/GenBank/DDBJ whole genome shotgun (WGS) entry which is preliminary data.</text>
</comment>
<keyword evidence="5" id="KW-1185">Reference proteome</keyword>
<evidence type="ECO:0000313" key="4">
    <source>
        <dbReference type="EMBL" id="KRQ86623.1"/>
    </source>
</evidence>
<accession>A0A0R3K2T0</accession>
<sequence length="196" mass="22097">MLLYKIIKPIAKFLFNLIYKIEIKGIENIPDNEGALICPNHYTWADPVMVAIVTKRPIRFMAKAEAFNNPLMKFLLENVGAYPVRRGETDLTAVKNTLKLLKEGQLVGLFPQGTRVKGNDLGKAHSGVAVFALKSNKPVIPTYISGSYKPFSRMQVIFGQPIDFSIYKKDKMTGEDYFELSQIVIDEIRNLKEGAK</sequence>
<organism evidence="4 5">
    <name type="scientific">Caloramator mitchellensis</name>
    <dbReference type="NCBI Taxonomy" id="908809"/>
    <lineage>
        <taxon>Bacteria</taxon>
        <taxon>Bacillati</taxon>
        <taxon>Bacillota</taxon>
        <taxon>Clostridia</taxon>
        <taxon>Eubacteriales</taxon>
        <taxon>Clostridiaceae</taxon>
        <taxon>Caloramator</taxon>
    </lineage>
</organism>
<dbReference type="InterPro" id="IPR002123">
    <property type="entry name" value="Plipid/glycerol_acylTrfase"/>
</dbReference>
<evidence type="ECO:0000313" key="5">
    <source>
        <dbReference type="Proteomes" id="UP000052015"/>
    </source>
</evidence>
<dbReference type="STRING" id="908809.ABG79_01606"/>
<keyword evidence="2 4" id="KW-0012">Acyltransferase</keyword>
<dbReference type="GO" id="GO:0003841">
    <property type="term" value="F:1-acylglycerol-3-phosphate O-acyltransferase activity"/>
    <property type="evidence" value="ECO:0007669"/>
    <property type="project" value="TreeGrafter"/>
</dbReference>
<dbReference type="PANTHER" id="PTHR10434">
    <property type="entry name" value="1-ACYL-SN-GLYCEROL-3-PHOSPHATE ACYLTRANSFERASE"/>
    <property type="match status" value="1"/>
</dbReference>
<dbReference type="EC" id="2.3.1.-" evidence="4"/>
<evidence type="ECO:0000256" key="1">
    <source>
        <dbReference type="ARBA" id="ARBA00022679"/>
    </source>
</evidence>
<proteinExistence type="predicted"/>
<feature type="domain" description="Phospholipid/glycerol acyltransferase" evidence="3">
    <location>
        <begin position="35"/>
        <end position="147"/>
    </location>
</feature>
<dbReference type="EMBL" id="LKHP01000008">
    <property type="protein sequence ID" value="KRQ86623.1"/>
    <property type="molecule type" value="Genomic_DNA"/>
</dbReference>
<keyword evidence="1 4" id="KW-0808">Transferase</keyword>
<dbReference type="SUPFAM" id="SSF69593">
    <property type="entry name" value="Glycerol-3-phosphate (1)-acyltransferase"/>
    <property type="match status" value="1"/>
</dbReference>
<gene>
    <name evidence="4" type="primary">plsC_2</name>
    <name evidence="4" type="ORF">ABG79_01606</name>
</gene>
<dbReference type="RefSeq" id="WP_057978897.1">
    <property type="nucleotide sequence ID" value="NZ_LKHP01000008.1"/>
</dbReference>
<dbReference type="OrthoDB" id="9803035at2"/>
<dbReference type="GO" id="GO:0006654">
    <property type="term" value="P:phosphatidic acid biosynthetic process"/>
    <property type="evidence" value="ECO:0007669"/>
    <property type="project" value="TreeGrafter"/>
</dbReference>
<evidence type="ECO:0000256" key="2">
    <source>
        <dbReference type="ARBA" id="ARBA00023315"/>
    </source>
</evidence>
<dbReference type="Pfam" id="PF01553">
    <property type="entry name" value="Acyltransferase"/>
    <property type="match status" value="1"/>
</dbReference>